<dbReference type="InterPro" id="IPR029058">
    <property type="entry name" value="AB_hydrolase_fold"/>
</dbReference>
<dbReference type="GO" id="GO:0016787">
    <property type="term" value="F:hydrolase activity"/>
    <property type="evidence" value="ECO:0007669"/>
    <property type="project" value="UniProtKB-KW"/>
</dbReference>
<proteinExistence type="predicted"/>
<keyword evidence="4" id="KW-1185">Reference proteome</keyword>
<dbReference type="InterPro" id="IPR050228">
    <property type="entry name" value="Carboxylesterase_BioH"/>
</dbReference>
<keyword evidence="3" id="KW-0378">Hydrolase</keyword>
<feature type="region of interest" description="Disordered" evidence="1">
    <location>
        <begin position="132"/>
        <end position="156"/>
    </location>
</feature>
<accession>A0A8J3IKB2</accession>
<name>A0A8J3IKB2_9CHLR</name>
<dbReference type="PANTHER" id="PTHR43194:SF2">
    <property type="entry name" value="PEROXISOMAL MEMBRANE PROTEIN LPX1"/>
    <property type="match status" value="1"/>
</dbReference>
<evidence type="ECO:0000313" key="3">
    <source>
        <dbReference type="EMBL" id="GHO92355.1"/>
    </source>
</evidence>
<reference evidence="3" key="1">
    <citation type="submission" date="2020-10" db="EMBL/GenBank/DDBJ databases">
        <title>Taxonomic study of unclassified bacteria belonging to the class Ktedonobacteria.</title>
        <authorList>
            <person name="Yabe S."/>
            <person name="Wang C.M."/>
            <person name="Zheng Y."/>
            <person name="Sakai Y."/>
            <person name="Cavaletti L."/>
            <person name="Monciardini P."/>
            <person name="Donadio S."/>
        </authorList>
    </citation>
    <scope>NUCLEOTIDE SEQUENCE</scope>
    <source>
        <strain evidence="3">ID150040</strain>
    </source>
</reference>
<sequence>MNTITRREMFADGLTVRVDEQGSGHPILILHGAGGPQSVAGFAAALAEHAHVFVPTHPGFAGEPRPEWFTGVDDIALTSLDLLERLDLHDVIVIGFSFGGWIAAELAVRATTHLGGLVLVDAAGIQVEGYEITPPAQGPARNNQRSQPGQLSPEQAAARAATMQTLAVYGKDRMYDVKLRRRLARVKVPALVVWGENDTIILSGYGRAYAESLPNARFELIPEAGHLPQIDQPERLLSVVREFLDSIAVSR</sequence>
<dbReference type="Proteomes" id="UP000597444">
    <property type="component" value="Unassembled WGS sequence"/>
</dbReference>
<evidence type="ECO:0000313" key="4">
    <source>
        <dbReference type="Proteomes" id="UP000597444"/>
    </source>
</evidence>
<dbReference type="SUPFAM" id="SSF53474">
    <property type="entry name" value="alpha/beta-Hydrolases"/>
    <property type="match status" value="1"/>
</dbReference>
<gene>
    <name evidence="3" type="ORF">KSF_024030</name>
</gene>
<evidence type="ECO:0000259" key="2">
    <source>
        <dbReference type="Pfam" id="PF12697"/>
    </source>
</evidence>
<dbReference type="AlphaFoldDB" id="A0A8J3IKB2"/>
<dbReference type="InterPro" id="IPR000073">
    <property type="entry name" value="AB_hydrolase_1"/>
</dbReference>
<dbReference type="RefSeq" id="WP_220203194.1">
    <property type="nucleotide sequence ID" value="NZ_BNJK01000001.1"/>
</dbReference>
<dbReference type="Gene3D" id="3.40.50.1820">
    <property type="entry name" value="alpha/beta hydrolase"/>
    <property type="match status" value="1"/>
</dbReference>
<comment type="caution">
    <text evidence="3">The sequence shown here is derived from an EMBL/GenBank/DDBJ whole genome shotgun (WGS) entry which is preliminary data.</text>
</comment>
<feature type="compositionally biased region" description="Polar residues" evidence="1">
    <location>
        <begin position="140"/>
        <end position="153"/>
    </location>
</feature>
<feature type="domain" description="AB hydrolase-1" evidence="2">
    <location>
        <begin position="27"/>
        <end position="237"/>
    </location>
</feature>
<evidence type="ECO:0000256" key="1">
    <source>
        <dbReference type="SAM" id="MobiDB-lite"/>
    </source>
</evidence>
<organism evidence="3 4">
    <name type="scientific">Reticulibacter mediterranei</name>
    <dbReference type="NCBI Taxonomy" id="2778369"/>
    <lineage>
        <taxon>Bacteria</taxon>
        <taxon>Bacillati</taxon>
        <taxon>Chloroflexota</taxon>
        <taxon>Ktedonobacteria</taxon>
        <taxon>Ktedonobacterales</taxon>
        <taxon>Reticulibacteraceae</taxon>
        <taxon>Reticulibacter</taxon>
    </lineage>
</organism>
<dbReference type="Pfam" id="PF12697">
    <property type="entry name" value="Abhydrolase_6"/>
    <property type="match status" value="1"/>
</dbReference>
<dbReference type="EMBL" id="BNJK01000001">
    <property type="protein sequence ID" value="GHO92355.1"/>
    <property type="molecule type" value="Genomic_DNA"/>
</dbReference>
<protein>
    <submittedName>
        <fullName evidence="3">Alpha/beta hydrolase</fullName>
    </submittedName>
</protein>
<dbReference type="PANTHER" id="PTHR43194">
    <property type="entry name" value="HYDROLASE ALPHA/BETA FOLD FAMILY"/>
    <property type="match status" value="1"/>
</dbReference>